<dbReference type="AlphaFoldDB" id="Q4RGB1"/>
<dbReference type="EMBL" id="CAAE01015104">
    <property type="protein sequence ID" value="CAG12571.1"/>
    <property type="molecule type" value="Genomic_DNA"/>
</dbReference>
<proteinExistence type="predicted"/>
<feature type="region of interest" description="Disordered" evidence="1">
    <location>
        <begin position="148"/>
        <end position="183"/>
    </location>
</feature>
<comment type="caution">
    <text evidence="2">The sequence shown here is derived from an EMBL/GenBank/DDBJ whole genome shotgun (WGS) entry which is preliminary data.</text>
</comment>
<evidence type="ECO:0000256" key="1">
    <source>
        <dbReference type="SAM" id="MobiDB-lite"/>
    </source>
</evidence>
<name>Q4RGB1_TETNG</name>
<protein>
    <submittedName>
        <fullName evidence="2">(spotted green pufferfish) hypothetical protein</fullName>
    </submittedName>
</protein>
<sequence>MRAPQLDQDLFTHTYCRVCSAQLISQSQRVAHYEVACRRQQAAAAPSLGCCLLDLWARLRCCSQMHADARLEVERGCKPSEPEESQTRQQSAALPHAASSGRRLPRQEAPDRAGRRRGRRGQKQVLHAVQHVLHLRCGGAVALPGQNPRQEAEAAAGGAARHHWPRGVSRSPDELRGAAAPGVSAPAPPLGALLPAVQRLVQQPQHGAAALPGQEARQERRQGPPAGAAGPHPAHGPGGSSEAELQLRRLRRQAQLSGPVPRPPAGLQAPEQVSRTRRCSRCSRCSCSSRAGAGRREMFP</sequence>
<feature type="compositionally biased region" description="Low complexity" evidence="1">
    <location>
        <begin position="223"/>
        <end position="244"/>
    </location>
</feature>
<dbReference type="KEGG" id="tng:GSTEN00034882G001"/>
<organism evidence="2">
    <name type="scientific">Tetraodon nigroviridis</name>
    <name type="common">Spotted green pufferfish</name>
    <name type="synonym">Chelonodon nigroviridis</name>
    <dbReference type="NCBI Taxonomy" id="99883"/>
    <lineage>
        <taxon>Eukaryota</taxon>
        <taxon>Metazoa</taxon>
        <taxon>Chordata</taxon>
        <taxon>Craniata</taxon>
        <taxon>Vertebrata</taxon>
        <taxon>Euteleostomi</taxon>
        <taxon>Actinopterygii</taxon>
        <taxon>Neopterygii</taxon>
        <taxon>Teleostei</taxon>
        <taxon>Neoteleostei</taxon>
        <taxon>Acanthomorphata</taxon>
        <taxon>Eupercaria</taxon>
        <taxon>Tetraodontiformes</taxon>
        <taxon>Tetradontoidea</taxon>
        <taxon>Tetraodontidae</taxon>
        <taxon>Tetraodon</taxon>
    </lineage>
</organism>
<reference evidence="2" key="2">
    <citation type="submission" date="2004-02" db="EMBL/GenBank/DDBJ databases">
        <authorList>
            <consortium name="Genoscope"/>
            <consortium name="Whitehead Institute Centre for Genome Research"/>
        </authorList>
    </citation>
    <scope>NUCLEOTIDE SEQUENCE</scope>
</reference>
<accession>Q4RGB1</accession>
<feature type="region of interest" description="Disordered" evidence="1">
    <location>
        <begin position="204"/>
        <end position="300"/>
    </location>
</feature>
<reference evidence="2" key="1">
    <citation type="journal article" date="2004" name="Nature">
        <title>Genome duplication in the teleost fish Tetraodon nigroviridis reveals the early vertebrate proto-karyotype.</title>
        <authorList>
            <person name="Jaillon O."/>
            <person name="Aury J.-M."/>
            <person name="Brunet F."/>
            <person name="Petit J.-L."/>
            <person name="Stange-Thomann N."/>
            <person name="Mauceli E."/>
            <person name="Bouneau L."/>
            <person name="Fischer C."/>
            <person name="Ozouf-Costaz C."/>
            <person name="Bernot A."/>
            <person name="Nicaud S."/>
            <person name="Jaffe D."/>
            <person name="Fisher S."/>
            <person name="Lutfalla G."/>
            <person name="Dossat C."/>
            <person name="Segurens B."/>
            <person name="Dasilva C."/>
            <person name="Salanoubat M."/>
            <person name="Levy M."/>
            <person name="Boudet N."/>
            <person name="Castellano S."/>
            <person name="Anthouard V."/>
            <person name="Jubin C."/>
            <person name="Castelli V."/>
            <person name="Katinka M."/>
            <person name="Vacherie B."/>
            <person name="Biemont C."/>
            <person name="Skalli Z."/>
            <person name="Cattolico L."/>
            <person name="Poulain J."/>
            <person name="De Berardinis V."/>
            <person name="Cruaud C."/>
            <person name="Duprat S."/>
            <person name="Brottier P."/>
            <person name="Coutanceau J.-P."/>
            <person name="Gouzy J."/>
            <person name="Parra G."/>
            <person name="Lardier G."/>
            <person name="Chapple C."/>
            <person name="McKernan K.J."/>
            <person name="McEwan P."/>
            <person name="Bosak S."/>
            <person name="Kellis M."/>
            <person name="Volff J.-N."/>
            <person name="Guigo R."/>
            <person name="Zody M.C."/>
            <person name="Mesirov J."/>
            <person name="Lindblad-Toh K."/>
            <person name="Birren B."/>
            <person name="Nusbaum C."/>
            <person name="Kahn D."/>
            <person name="Robinson-Rechavi M."/>
            <person name="Laudet V."/>
            <person name="Schachter V."/>
            <person name="Quetier F."/>
            <person name="Saurin W."/>
            <person name="Scarpelli C."/>
            <person name="Wincker P."/>
            <person name="Lander E.S."/>
            <person name="Weissenbach J."/>
            <person name="Roest Crollius H."/>
        </authorList>
    </citation>
    <scope>NUCLEOTIDE SEQUENCE [LARGE SCALE GENOMIC DNA]</scope>
</reference>
<dbReference type="Gene3D" id="3.30.160.60">
    <property type="entry name" value="Classic Zinc Finger"/>
    <property type="match status" value="1"/>
</dbReference>
<gene>
    <name evidence="2" type="ORF">GSTENG00034882001</name>
</gene>
<feature type="region of interest" description="Disordered" evidence="1">
    <location>
        <begin position="77"/>
        <end position="123"/>
    </location>
</feature>
<dbReference type="OrthoDB" id="1925236at2759"/>
<evidence type="ECO:0000313" key="2">
    <source>
        <dbReference type="EMBL" id="CAG12571.1"/>
    </source>
</evidence>